<gene>
    <name evidence="5" type="ORF">G2W53_016349</name>
</gene>
<dbReference type="PANTHER" id="PTHR42648:SF28">
    <property type="entry name" value="TRANSPOSON-ENCODED PROTEIN WITH RIBONUCLEASE H-LIKE AND RETROVIRUS ZINC FINGER-LIKE DOMAINS"/>
    <property type="match status" value="1"/>
</dbReference>
<dbReference type="Pfam" id="PF13976">
    <property type="entry name" value="gag_pre-integrs"/>
    <property type="match status" value="1"/>
</dbReference>
<evidence type="ECO:0000313" key="6">
    <source>
        <dbReference type="Proteomes" id="UP000634136"/>
    </source>
</evidence>
<dbReference type="SUPFAM" id="SSF57756">
    <property type="entry name" value="Retrovirus zinc finger-like domains"/>
    <property type="match status" value="1"/>
</dbReference>
<dbReference type="InterPro" id="IPR012337">
    <property type="entry name" value="RNaseH-like_sf"/>
</dbReference>
<reference evidence="5" key="1">
    <citation type="submission" date="2020-09" db="EMBL/GenBank/DDBJ databases">
        <title>Genome-Enabled Discovery of Anthraquinone Biosynthesis in Senna tora.</title>
        <authorList>
            <person name="Kang S.-H."/>
            <person name="Pandey R.P."/>
            <person name="Lee C.-M."/>
            <person name="Sim J.-S."/>
            <person name="Jeong J.-T."/>
            <person name="Choi B.-S."/>
            <person name="Jung M."/>
            <person name="Ginzburg D."/>
            <person name="Zhao K."/>
            <person name="Won S.Y."/>
            <person name="Oh T.-J."/>
            <person name="Yu Y."/>
            <person name="Kim N.-H."/>
            <person name="Lee O.R."/>
            <person name="Lee T.-H."/>
            <person name="Bashyal P."/>
            <person name="Kim T.-S."/>
            <person name="Lee W.-H."/>
            <person name="Kawkins C."/>
            <person name="Kim C.-K."/>
            <person name="Kim J.S."/>
            <person name="Ahn B.O."/>
            <person name="Rhee S.Y."/>
            <person name="Sohng J.K."/>
        </authorList>
    </citation>
    <scope>NUCLEOTIDE SEQUENCE</scope>
    <source>
        <tissue evidence="5">Leaf</tissue>
    </source>
</reference>
<dbReference type="SUPFAM" id="SSF53098">
    <property type="entry name" value="Ribonuclease H-like"/>
    <property type="match status" value="1"/>
</dbReference>
<dbReference type="GO" id="GO:0008270">
    <property type="term" value="F:zinc ion binding"/>
    <property type="evidence" value="ECO:0007669"/>
    <property type="project" value="UniProtKB-KW"/>
</dbReference>
<comment type="caution">
    <text evidence="5">The sequence shown here is derived from an EMBL/GenBank/DDBJ whole genome shotgun (WGS) entry which is preliminary data.</text>
</comment>
<dbReference type="InterPro" id="IPR054722">
    <property type="entry name" value="PolX-like_BBD"/>
</dbReference>
<evidence type="ECO:0000256" key="1">
    <source>
        <dbReference type="ARBA" id="ARBA00022670"/>
    </source>
</evidence>
<dbReference type="SMART" id="SM00343">
    <property type="entry name" value="ZnF_C2HC"/>
    <property type="match status" value="1"/>
</dbReference>
<dbReference type="PANTHER" id="PTHR42648">
    <property type="entry name" value="TRANSPOSASE, PUTATIVE-RELATED"/>
    <property type="match status" value="1"/>
</dbReference>
<keyword evidence="1" id="KW-0645">Protease</keyword>
<dbReference type="GO" id="GO:0003676">
    <property type="term" value="F:nucleic acid binding"/>
    <property type="evidence" value="ECO:0007669"/>
    <property type="project" value="InterPro"/>
</dbReference>
<keyword evidence="2" id="KW-0862">Zinc</keyword>
<dbReference type="InterPro" id="IPR039537">
    <property type="entry name" value="Retrotran_Ty1/copia-like"/>
</dbReference>
<dbReference type="PROSITE" id="PS50158">
    <property type="entry name" value="ZF_CCHC"/>
    <property type="match status" value="1"/>
</dbReference>
<evidence type="ECO:0000259" key="4">
    <source>
        <dbReference type="PROSITE" id="PS50158"/>
    </source>
</evidence>
<dbReference type="AlphaFoldDB" id="A0A834WJ92"/>
<keyword evidence="6" id="KW-1185">Reference proteome</keyword>
<proteinExistence type="predicted"/>
<dbReference type="GO" id="GO:0008233">
    <property type="term" value="F:peptidase activity"/>
    <property type="evidence" value="ECO:0007669"/>
    <property type="project" value="UniProtKB-KW"/>
</dbReference>
<feature type="compositionally biased region" description="Polar residues" evidence="3">
    <location>
        <begin position="81"/>
        <end position="91"/>
    </location>
</feature>
<sequence length="420" mass="47908">MPVAGLSAAINGTPVLNGTNFKIWKERVSYNTQKENRSLNELIVQCVQEEERHKQNKVESAHLASSSGAKASKKKKMNDKGTANNGEFSKNVQKKQDAGPTCFFCRKHGHVKKDCPKFADWRVKKGMLLNFVCSEVNLDVVPIDTWWLDSGSTAHISVSMQGCLRSRMSNDDERYIYIGNDNRIAIKVIRDFRIHVYNGLYLDLEDTFVVPSFKCNLISISCLDNSGYICSFENGLLSISLNSNIVAKGTLVDKLYKLDTNCTDSNVNLHSINYGTKRKLTDENSLMLWHKRLGYISKQRMQRLMSDGILDTLDLSNFDVCIQCIKGKQTNVRKTSAKRSNDHLELIHTYVCGPFPTAAWNVQTYFVNFIDDYSRYGYLYLIHEKSQVLDVFKFFKAEVEYYGRSDRGGEYYSKYDGSSE</sequence>
<protein>
    <submittedName>
        <fullName evidence="5">Retrovirus-related Pol polyprotein from transposon TNT 1-94</fullName>
    </submittedName>
</protein>
<dbReference type="Gene3D" id="3.30.420.10">
    <property type="entry name" value="Ribonuclease H-like superfamily/Ribonuclease H"/>
    <property type="match status" value="1"/>
</dbReference>
<evidence type="ECO:0000256" key="3">
    <source>
        <dbReference type="SAM" id="MobiDB-lite"/>
    </source>
</evidence>
<keyword evidence="1" id="KW-0378">Hydrolase</keyword>
<dbReference type="Gene3D" id="4.10.60.10">
    <property type="entry name" value="Zinc finger, CCHC-type"/>
    <property type="match status" value="1"/>
</dbReference>
<dbReference type="InterPro" id="IPR036875">
    <property type="entry name" value="Znf_CCHC_sf"/>
</dbReference>
<dbReference type="EMBL" id="JAAIUW010000006">
    <property type="protein sequence ID" value="KAF7825185.1"/>
    <property type="molecule type" value="Genomic_DNA"/>
</dbReference>
<feature type="region of interest" description="Disordered" evidence="3">
    <location>
        <begin position="53"/>
        <end position="92"/>
    </location>
</feature>
<keyword evidence="2" id="KW-0479">Metal-binding</keyword>
<dbReference type="Proteomes" id="UP000634136">
    <property type="component" value="Unassembled WGS sequence"/>
</dbReference>
<feature type="compositionally biased region" description="Low complexity" evidence="3">
    <location>
        <begin position="61"/>
        <end position="70"/>
    </location>
</feature>
<dbReference type="GO" id="GO:0006508">
    <property type="term" value="P:proteolysis"/>
    <property type="evidence" value="ECO:0007669"/>
    <property type="project" value="UniProtKB-KW"/>
</dbReference>
<accession>A0A834WJ92</accession>
<dbReference type="OrthoDB" id="1434865at2759"/>
<dbReference type="Pfam" id="PF00098">
    <property type="entry name" value="zf-CCHC"/>
    <property type="match status" value="1"/>
</dbReference>
<keyword evidence="2" id="KW-0863">Zinc-finger</keyword>
<evidence type="ECO:0000256" key="2">
    <source>
        <dbReference type="PROSITE-ProRule" id="PRU00047"/>
    </source>
</evidence>
<dbReference type="InterPro" id="IPR036397">
    <property type="entry name" value="RNaseH_sf"/>
</dbReference>
<organism evidence="5 6">
    <name type="scientific">Senna tora</name>
    <dbReference type="NCBI Taxonomy" id="362788"/>
    <lineage>
        <taxon>Eukaryota</taxon>
        <taxon>Viridiplantae</taxon>
        <taxon>Streptophyta</taxon>
        <taxon>Embryophyta</taxon>
        <taxon>Tracheophyta</taxon>
        <taxon>Spermatophyta</taxon>
        <taxon>Magnoliopsida</taxon>
        <taxon>eudicotyledons</taxon>
        <taxon>Gunneridae</taxon>
        <taxon>Pentapetalae</taxon>
        <taxon>rosids</taxon>
        <taxon>fabids</taxon>
        <taxon>Fabales</taxon>
        <taxon>Fabaceae</taxon>
        <taxon>Caesalpinioideae</taxon>
        <taxon>Cassia clade</taxon>
        <taxon>Senna</taxon>
    </lineage>
</organism>
<feature type="domain" description="CCHC-type" evidence="4">
    <location>
        <begin position="102"/>
        <end position="117"/>
    </location>
</feature>
<dbReference type="Pfam" id="PF22936">
    <property type="entry name" value="Pol_BBD"/>
    <property type="match status" value="1"/>
</dbReference>
<evidence type="ECO:0000313" key="5">
    <source>
        <dbReference type="EMBL" id="KAF7825185.1"/>
    </source>
</evidence>
<dbReference type="InterPro" id="IPR001878">
    <property type="entry name" value="Znf_CCHC"/>
</dbReference>
<dbReference type="InterPro" id="IPR025724">
    <property type="entry name" value="GAG-pre-integrase_dom"/>
</dbReference>
<name>A0A834WJ92_9FABA</name>